<keyword evidence="3" id="KW-1185">Reference proteome</keyword>
<comment type="caution">
    <text evidence="2">The sequence shown here is derived from an EMBL/GenBank/DDBJ whole genome shotgun (WGS) entry which is preliminary data.</text>
</comment>
<proteinExistence type="predicted"/>
<evidence type="ECO:0000313" key="2">
    <source>
        <dbReference type="EMBL" id="MBC5726277.1"/>
    </source>
</evidence>
<dbReference type="PANTHER" id="PTHR43777:SF1">
    <property type="entry name" value="MOLYBDENUM COFACTOR CYTIDYLYLTRANSFERASE"/>
    <property type="match status" value="1"/>
</dbReference>
<dbReference type="RefSeq" id="WP_054327951.1">
    <property type="nucleotide sequence ID" value="NZ_JACOPL010000013.1"/>
</dbReference>
<dbReference type="EMBL" id="JACOPL010000013">
    <property type="protein sequence ID" value="MBC5726277.1"/>
    <property type="molecule type" value="Genomic_DNA"/>
</dbReference>
<dbReference type="InterPro" id="IPR025877">
    <property type="entry name" value="MobA-like_NTP_Trfase"/>
</dbReference>
<gene>
    <name evidence="2" type="ORF">H8S45_12520</name>
</gene>
<organism evidence="2 3">
    <name type="scientific">Agathobaculum faecis</name>
    <dbReference type="NCBI Taxonomy" id="2763013"/>
    <lineage>
        <taxon>Bacteria</taxon>
        <taxon>Bacillati</taxon>
        <taxon>Bacillota</taxon>
        <taxon>Clostridia</taxon>
        <taxon>Eubacteriales</taxon>
        <taxon>Butyricicoccaceae</taxon>
        <taxon>Agathobaculum</taxon>
    </lineage>
</organism>
<dbReference type="Gene3D" id="3.90.550.10">
    <property type="entry name" value="Spore Coat Polysaccharide Biosynthesis Protein SpsA, Chain A"/>
    <property type="match status" value="1"/>
</dbReference>
<evidence type="ECO:0000313" key="3">
    <source>
        <dbReference type="Proteomes" id="UP000606499"/>
    </source>
</evidence>
<dbReference type="GO" id="GO:0016779">
    <property type="term" value="F:nucleotidyltransferase activity"/>
    <property type="evidence" value="ECO:0007669"/>
    <property type="project" value="UniProtKB-ARBA"/>
</dbReference>
<reference evidence="2" key="1">
    <citation type="submission" date="2020-08" db="EMBL/GenBank/DDBJ databases">
        <title>Genome public.</title>
        <authorList>
            <person name="Liu C."/>
            <person name="Sun Q."/>
        </authorList>
    </citation>
    <scope>NUCLEOTIDE SEQUENCE</scope>
    <source>
        <strain evidence="2">NSJ-28</strain>
    </source>
</reference>
<accession>A0A923LYF7</accession>
<evidence type="ECO:0000259" key="1">
    <source>
        <dbReference type="Pfam" id="PF12804"/>
    </source>
</evidence>
<dbReference type="SUPFAM" id="SSF53448">
    <property type="entry name" value="Nucleotide-diphospho-sugar transferases"/>
    <property type="match status" value="1"/>
</dbReference>
<dbReference type="PANTHER" id="PTHR43777">
    <property type="entry name" value="MOLYBDENUM COFACTOR CYTIDYLYLTRANSFERASE"/>
    <property type="match status" value="1"/>
</dbReference>
<dbReference type="Proteomes" id="UP000606499">
    <property type="component" value="Unassembled WGS sequence"/>
</dbReference>
<protein>
    <submittedName>
        <fullName evidence="2">Nucleotidyltransferase family protein</fullName>
    </submittedName>
</protein>
<dbReference type="CDD" id="cd04182">
    <property type="entry name" value="GT_2_like_f"/>
    <property type="match status" value="1"/>
</dbReference>
<name>A0A923LYF7_9FIRM</name>
<sequence>MTHILFLAGGSGRRFGENKLLYPLEGRPLYRHGLDMLASLAKTRDDCTLAVVSRYGAVLDGARALGVRAVYSPDSENGLSCTIRAGLDALALQAGDFVAFVVADQPYLTASTMARLLDAARPGVPCARVCCGGRLGNPALFAAALVSGLYALTGDEGGRALLRRPDCVLVPADSARELYDVDTKSQLPFLEKQTKA</sequence>
<dbReference type="Pfam" id="PF12804">
    <property type="entry name" value="NTP_transf_3"/>
    <property type="match status" value="1"/>
</dbReference>
<dbReference type="InterPro" id="IPR029044">
    <property type="entry name" value="Nucleotide-diphossugar_trans"/>
</dbReference>
<dbReference type="AlphaFoldDB" id="A0A923LYF7"/>
<feature type="domain" description="MobA-like NTP transferase" evidence="1">
    <location>
        <begin position="5"/>
        <end position="165"/>
    </location>
</feature>